<dbReference type="InterPro" id="IPR036890">
    <property type="entry name" value="HATPase_C_sf"/>
</dbReference>
<dbReference type="InterPro" id="IPR005467">
    <property type="entry name" value="His_kinase_dom"/>
</dbReference>
<dbReference type="SMART" id="SM00388">
    <property type="entry name" value="HisKA"/>
    <property type="match status" value="1"/>
</dbReference>
<dbReference type="InterPro" id="IPR036097">
    <property type="entry name" value="HisK_dim/P_sf"/>
</dbReference>
<evidence type="ECO:0000256" key="4">
    <source>
        <dbReference type="ARBA" id="ARBA00022553"/>
    </source>
</evidence>
<dbReference type="Proteomes" id="UP001344906">
    <property type="component" value="Unassembled WGS sequence"/>
</dbReference>
<name>A0ABQ6FLI2_9CHLR</name>
<keyword evidence="8 11" id="KW-1133">Transmembrane helix</keyword>
<sequence>MRRRGFLHAFMTFWSSVRVRLMLSYLVVMAIIMVIFGGSLYATQIIFNPATAESNLETQVYQEAQRLSTDYRRALSQHQAPGALSEKLSSGEIVLLLDTSGNAILDQRGTLPAISIQQLRDKVRQGQTLSDLTISQTQTQNQHWNWWHSATSDSYRVLITPVLDQNKRVAVLVVGLPKQTVMPLFFIWLFHGTMGLLAAAIGGYWLAGRALRPVKMITRMANEINATDLRRRLNLHLRDEFGELAATFDQMLGRLDAAFRRQTQFTADASHELRTPLTIIDLELNRALTQPHNCDEHRQILELVQSENVHMTNIVNSLLLLARADTGQLALQRQQVDLSDLALECVERLLPLARENDIILATGDLPELLVNGDPHYLTRMMLNLIENAIKYTHGSGQRVHVELTAESDKWGVLRVQDDGPGISEEHLPYLFNRFYRVDRARSHNPSPSSGPQKEVGGTGLGLSIVQWIAHAHGGEISVESQPGRGTLFEVRLPLTRSTVGAGLAPACREAAPYPGTRDHQR</sequence>
<evidence type="ECO:0000256" key="7">
    <source>
        <dbReference type="ARBA" id="ARBA00022777"/>
    </source>
</evidence>
<evidence type="ECO:0000256" key="3">
    <source>
        <dbReference type="ARBA" id="ARBA00012438"/>
    </source>
</evidence>
<protein>
    <recommendedName>
        <fullName evidence="3">histidine kinase</fullName>
        <ecNumber evidence="3">2.7.13.3</ecNumber>
    </recommendedName>
</protein>
<dbReference type="EC" id="2.7.13.3" evidence="3"/>
<dbReference type="SMART" id="SM00304">
    <property type="entry name" value="HAMP"/>
    <property type="match status" value="1"/>
</dbReference>
<dbReference type="PANTHER" id="PTHR45436">
    <property type="entry name" value="SENSOR HISTIDINE KINASE YKOH"/>
    <property type="match status" value="1"/>
</dbReference>
<evidence type="ECO:0000259" key="13">
    <source>
        <dbReference type="PROSITE" id="PS50885"/>
    </source>
</evidence>
<keyword evidence="4" id="KW-0597">Phosphoprotein</keyword>
<keyword evidence="9" id="KW-0902">Two-component regulatory system</keyword>
<dbReference type="CDD" id="cd00075">
    <property type="entry name" value="HATPase"/>
    <property type="match status" value="1"/>
</dbReference>
<dbReference type="Gene3D" id="3.30.565.10">
    <property type="entry name" value="Histidine kinase-like ATPase, C-terminal domain"/>
    <property type="match status" value="1"/>
</dbReference>
<dbReference type="PANTHER" id="PTHR45436:SF5">
    <property type="entry name" value="SENSOR HISTIDINE KINASE TRCS"/>
    <property type="match status" value="1"/>
</dbReference>
<dbReference type="Pfam" id="PF00672">
    <property type="entry name" value="HAMP"/>
    <property type="match status" value="1"/>
</dbReference>
<proteinExistence type="predicted"/>
<dbReference type="InterPro" id="IPR004358">
    <property type="entry name" value="Sig_transdc_His_kin-like_C"/>
</dbReference>
<evidence type="ECO:0000313" key="15">
    <source>
        <dbReference type="Proteomes" id="UP001344906"/>
    </source>
</evidence>
<gene>
    <name evidence="14" type="ORF">KDH_19780</name>
</gene>
<keyword evidence="6 11" id="KW-0812">Transmembrane</keyword>
<accession>A0ABQ6FLI2</accession>
<dbReference type="InterPro" id="IPR003660">
    <property type="entry name" value="HAMP_dom"/>
</dbReference>
<dbReference type="PRINTS" id="PR00344">
    <property type="entry name" value="BCTRLSENSOR"/>
</dbReference>
<comment type="subcellular location">
    <subcellularLocation>
        <location evidence="2">Membrane</location>
    </subcellularLocation>
</comment>
<comment type="catalytic activity">
    <reaction evidence="1">
        <text>ATP + protein L-histidine = ADP + protein N-phospho-L-histidine.</text>
        <dbReference type="EC" id="2.7.13.3"/>
    </reaction>
</comment>
<dbReference type="PROSITE" id="PS50109">
    <property type="entry name" value="HIS_KIN"/>
    <property type="match status" value="1"/>
</dbReference>
<evidence type="ECO:0000256" key="2">
    <source>
        <dbReference type="ARBA" id="ARBA00004370"/>
    </source>
</evidence>
<dbReference type="CDD" id="cd00082">
    <property type="entry name" value="HisKA"/>
    <property type="match status" value="1"/>
</dbReference>
<evidence type="ECO:0000256" key="9">
    <source>
        <dbReference type="ARBA" id="ARBA00023012"/>
    </source>
</evidence>
<feature type="domain" description="HAMP" evidence="13">
    <location>
        <begin position="208"/>
        <end position="260"/>
    </location>
</feature>
<dbReference type="Pfam" id="PF00512">
    <property type="entry name" value="HisKA"/>
    <property type="match status" value="1"/>
</dbReference>
<dbReference type="EMBL" id="BSRI01000001">
    <property type="protein sequence ID" value="GLV55131.1"/>
    <property type="molecule type" value="Genomic_DNA"/>
</dbReference>
<dbReference type="SMART" id="SM00387">
    <property type="entry name" value="HATPase_c"/>
    <property type="match status" value="1"/>
</dbReference>
<organism evidence="14 15">
    <name type="scientific">Dictyobacter halimunensis</name>
    <dbReference type="NCBI Taxonomy" id="3026934"/>
    <lineage>
        <taxon>Bacteria</taxon>
        <taxon>Bacillati</taxon>
        <taxon>Chloroflexota</taxon>
        <taxon>Ktedonobacteria</taxon>
        <taxon>Ktedonobacterales</taxon>
        <taxon>Dictyobacteraceae</taxon>
        <taxon>Dictyobacter</taxon>
    </lineage>
</organism>
<dbReference type="Gene3D" id="1.10.287.130">
    <property type="match status" value="1"/>
</dbReference>
<evidence type="ECO:0000256" key="1">
    <source>
        <dbReference type="ARBA" id="ARBA00000085"/>
    </source>
</evidence>
<dbReference type="Gene3D" id="6.10.340.10">
    <property type="match status" value="1"/>
</dbReference>
<keyword evidence="7 14" id="KW-0418">Kinase</keyword>
<evidence type="ECO:0000256" key="11">
    <source>
        <dbReference type="SAM" id="Phobius"/>
    </source>
</evidence>
<evidence type="ECO:0000313" key="14">
    <source>
        <dbReference type="EMBL" id="GLV55131.1"/>
    </source>
</evidence>
<dbReference type="InterPro" id="IPR003661">
    <property type="entry name" value="HisK_dim/P_dom"/>
</dbReference>
<dbReference type="GO" id="GO:0016301">
    <property type="term" value="F:kinase activity"/>
    <property type="evidence" value="ECO:0007669"/>
    <property type="project" value="UniProtKB-KW"/>
</dbReference>
<keyword evidence="5" id="KW-0808">Transferase</keyword>
<dbReference type="SUPFAM" id="SSF55874">
    <property type="entry name" value="ATPase domain of HSP90 chaperone/DNA topoisomerase II/histidine kinase"/>
    <property type="match status" value="1"/>
</dbReference>
<feature type="domain" description="Histidine kinase" evidence="12">
    <location>
        <begin position="268"/>
        <end position="496"/>
    </location>
</feature>
<dbReference type="CDD" id="cd06225">
    <property type="entry name" value="HAMP"/>
    <property type="match status" value="1"/>
</dbReference>
<dbReference type="InterPro" id="IPR050428">
    <property type="entry name" value="TCS_sensor_his_kinase"/>
</dbReference>
<dbReference type="RefSeq" id="WP_338249200.1">
    <property type="nucleotide sequence ID" value="NZ_BSRI01000001.1"/>
</dbReference>
<evidence type="ECO:0000256" key="8">
    <source>
        <dbReference type="ARBA" id="ARBA00022989"/>
    </source>
</evidence>
<evidence type="ECO:0000256" key="6">
    <source>
        <dbReference type="ARBA" id="ARBA00022692"/>
    </source>
</evidence>
<feature type="transmembrane region" description="Helical" evidence="11">
    <location>
        <begin position="21"/>
        <end position="47"/>
    </location>
</feature>
<dbReference type="InterPro" id="IPR003594">
    <property type="entry name" value="HATPase_dom"/>
</dbReference>
<evidence type="ECO:0000259" key="12">
    <source>
        <dbReference type="PROSITE" id="PS50109"/>
    </source>
</evidence>
<dbReference type="SUPFAM" id="SSF158472">
    <property type="entry name" value="HAMP domain-like"/>
    <property type="match status" value="1"/>
</dbReference>
<keyword evidence="10 11" id="KW-0472">Membrane</keyword>
<evidence type="ECO:0000256" key="10">
    <source>
        <dbReference type="ARBA" id="ARBA00023136"/>
    </source>
</evidence>
<dbReference type="SUPFAM" id="SSF47384">
    <property type="entry name" value="Homodimeric domain of signal transducing histidine kinase"/>
    <property type="match status" value="1"/>
</dbReference>
<keyword evidence="15" id="KW-1185">Reference proteome</keyword>
<reference evidence="14 15" key="1">
    <citation type="submission" date="2023-02" db="EMBL/GenBank/DDBJ databases">
        <title>Dictyobacter halimunensis sp. nov., a new member of the class Ktedonobacteria from forest soil in a geothermal area.</title>
        <authorList>
            <person name="Rachmania M.K."/>
            <person name="Ningsih F."/>
            <person name="Sakai Y."/>
            <person name="Yabe S."/>
            <person name="Yokota A."/>
            <person name="Sjamsuridzal W."/>
        </authorList>
    </citation>
    <scope>NUCLEOTIDE SEQUENCE [LARGE SCALE GENOMIC DNA]</scope>
    <source>
        <strain evidence="14 15">S3.2.2.5</strain>
    </source>
</reference>
<evidence type="ECO:0000256" key="5">
    <source>
        <dbReference type="ARBA" id="ARBA00022679"/>
    </source>
</evidence>
<feature type="transmembrane region" description="Helical" evidence="11">
    <location>
        <begin position="185"/>
        <end position="207"/>
    </location>
</feature>
<dbReference type="PROSITE" id="PS50885">
    <property type="entry name" value="HAMP"/>
    <property type="match status" value="1"/>
</dbReference>
<comment type="caution">
    <text evidence="14">The sequence shown here is derived from an EMBL/GenBank/DDBJ whole genome shotgun (WGS) entry which is preliminary data.</text>
</comment>
<dbReference type="Pfam" id="PF02518">
    <property type="entry name" value="HATPase_c"/>
    <property type="match status" value="1"/>
</dbReference>